<evidence type="ECO:0000313" key="1">
    <source>
        <dbReference type="EMBL" id="MFI2486901.1"/>
    </source>
</evidence>
<evidence type="ECO:0008006" key="3">
    <source>
        <dbReference type="Google" id="ProtNLM"/>
    </source>
</evidence>
<name>A0ABW7XHC5_9MICO</name>
<comment type="caution">
    <text evidence="1">The sequence shown here is derived from an EMBL/GenBank/DDBJ whole genome shotgun (WGS) entry which is preliminary data.</text>
</comment>
<dbReference type="RefSeq" id="WP_397403211.1">
    <property type="nucleotide sequence ID" value="NZ_JBIRYI010000004.1"/>
</dbReference>
<reference evidence="1 2" key="1">
    <citation type="submission" date="2024-10" db="EMBL/GenBank/DDBJ databases">
        <title>The Natural Products Discovery Center: Release of the First 8490 Sequenced Strains for Exploring Actinobacteria Biosynthetic Diversity.</title>
        <authorList>
            <person name="Kalkreuter E."/>
            <person name="Kautsar S.A."/>
            <person name="Yang D."/>
            <person name="Bader C.D."/>
            <person name="Teijaro C.N."/>
            <person name="Fluegel L."/>
            <person name="Davis C.M."/>
            <person name="Simpson J.R."/>
            <person name="Lauterbach L."/>
            <person name="Steele A.D."/>
            <person name="Gui C."/>
            <person name="Meng S."/>
            <person name="Li G."/>
            <person name="Viehrig K."/>
            <person name="Ye F."/>
            <person name="Su P."/>
            <person name="Kiefer A.F."/>
            <person name="Nichols A."/>
            <person name="Cepeda A.J."/>
            <person name="Yan W."/>
            <person name="Fan B."/>
            <person name="Jiang Y."/>
            <person name="Adhikari A."/>
            <person name="Zheng C.-J."/>
            <person name="Schuster L."/>
            <person name="Cowan T.M."/>
            <person name="Smanski M.J."/>
            <person name="Chevrette M.G."/>
            <person name="De Carvalho L.P.S."/>
            <person name="Shen B."/>
        </authorList>
    </citation>
    <scope>NUCLEOTIDE SEQUENCE [LARGE SCALE GENOMIC DNA]</scope>
    <source>
        <strain evidence="1 2">NPDC019481</strain>
    </source>
</reference>
<organism evidence="1 2">
    <name type="scientific">Promicromonospora kroppenstedtii</name>
    <dbReference type="NCBI Taxonomy" id="440482"/>
    <lineage>
        <taxon>Bacteria</taxon>
        <taxon>Bacillati</taxon>
        <taxon>Actinomycetota</taxon>
        <taxon>Actinomycetes</taxon>
        <taxon>Micrococcales</taxon>
        <taxon>Promicromonosporaceae</taxon>
        <taxon>Promicromonospora</taxon>
    </lineage>
</organism>
<gene>
    <name evidence="1" type="ORF">ACH47X_08325</name>
</gene>
<accession>A0ABW7XHC5</accession>
<sequence length="163" mass="17888">MSAVDDAPLGLVLHPDATRSVQIPAEPAARDARVIGYLHDPAEAEIVELTDDSSVAVLTARGELHPLNGSREQLDEFVAAFAEYIGSGPRPTPPTVLSAAEAAEKLAQFRAGMIKPRPAPVPERSHRDRVRRLRRRLVTVEKPALKPGSWWHTQLEQARDDLI</sequence>
<keyword evidence="2" id="KW-1185">Reference proteome</keyword>
<dbReference type="Proteomes" id="UP001611580">
    <property type="component" value="Unassembled WGS sequence"/>
</dbReference>
<proteinExistence type="predicted"/>
<protein>
    <recommendedName>
        <fullName evidence="3">Lsr2 protein</fullName>
    </recommendedName>
</protein>
<evidence type="ECO:0000313" key="2">
    <source>
        <dbReference type="Proteomes" id="UP001611580"/>
    </source>
</evidence>
<dbReference type="EMBL" id="JBIRYI010000004">
    <property type="protein sequence ID" value="MFI2486901.1"/>
    <property type="molecule type" value="Genomic_DNA"/>
</dbReference>